<dbReference type="STRING" id="368408.Tpen_1101"/>
<dbReference type="InterPro" id="IPR023214">
    <property type="entry name" value="HAD_sf"/>
</dbReference>
<dbReference type="GO" id="GO:0005829">
    <property type="term" value="C:cytosol"/>
    <property type="evidence" value="ECO:0007669"/>
    <property type="project" value="TreeGrafter"/>
</dbReference>
<sequence length="228" mass="25700">MSGEWIVVSDYDGTLAEENREVEPRVLEKLEELKAKYPFKFVIATARPLEDISRFVGKLWLVDALILEVGSVVALPEALEVIFKPWGWDRLRAVLRESVPAVNEGRVLYYVDEEELQVAERVAREKLGAFGYDLAKVGSRTYAFMPRGIDKGVGLERLLKLTGWSDAMIVSIGDSRTDLPLFQKSKVKVAVGNAAREVKEKADIVCEEKYGDCVVRVIEEIVNRMSYS</sequence>
<keyword evidence="2" id="KW-1185">Reference proteome</keyword>
<dbReference type="EnsemblBacteria" id="ABL78500">
    <property type="protein sequence ID" value="ABL78500"/>
    <property type="gene ID" value="Tpen_1101"/>
</dbReference>
<dbReference type="PANTHER" id="PTHR10000:SF8">
    <property type="entry name" value="HAD SUPERFAMILY HYDROLASE-LIKE, TYPE 3"/>
    <property type="match status" value="1"/>
</dbReference>
<name>A1RZ70_THEPD</name>
<dbReference type="KEGG" id="tpe:Tpen_1101"/>
<evidence type="ECO:0000313" key="2">
    <source>
        <dbReference type="Proteomes" id="UP000000641"/>
    </source>
</evidence>
<reference evidence="2" key="1">
    <citation type="journal article" date="2008" name="J. Bacteriol.">
        <title>Genome sequence of Thermofilum pendens reveals an exceptional loss of biosynthetic pathways without genome reduction.</title>
        <authorList>
            <person name="Anderson I."/>
            <person name="Rodriguez J."/>
            <person name="Susanti D."/>
            <person name="Porat I."/>
            <person name="Reich C."/>
            <person name="Ulrich L.E."/>
            <person name="Elkins J.G."/>
            <person name="Mavromatis K."/>
            <person name="Lykidis A."/>
            <person name="Kim E."/>
            <person name="Thompson L.S."/>
            <person name="Nolan M."/>
            <person name="Land M."/>
            <person name="Copeland A."/>
            <person name="Lapidus A."/>
            <person name="Lucas S."/>
            <person name="Detter C."/>
            <person name="Zhulin I.B."/>
            <person name="Olsen G.J."/>
            <person name="Whitman W."/>
            <person name="Mukhopadhyay B."/>
            <person name="Bristow J."/>
            <person name="Kyrpides N."/>
        </authorList>
    </citation>
    <scope>NUCLEOTIDE SEQUENCE [LARGE SCALE GENOMIC DNA]</scope>
    <source>
        <strain evidence="2">DSM 2475 / Hrk 5</strain>
    </source>
</reference>
<evidence type="ECO:0000313" key="1">
    <source>
        <dbReference type="EMBL" id="ABL78500.1"/>
    </source>
</evidence>
<dbReference type="SUPFAM" id="SSF56784">
    <property type="entry name" value="HAD-like"/>
    <property type="match status" value="1"/>
</dbReference>
<organism evidence="1 2">
    <name type="scientific">Thermofilum pendens (strain DSM 2475 / Hrk 5)</name>
    <dbReference type="NCBI Taxonomy" id="368408"/>
    <lineage>
        <taxon>Archaea</taxon>
        <taxon>Thermoproteota</taxon>
        <taxon>Thermoprotei</taxon>
        <taxon>Thermofilales</taxon>
        <taxon>Thermofilaceae</taxon>
        <taxon>Thermofilum</taxon>
    </lineage>
</organism>
<keyword evidence="1" id="KW-0378">Hydrolase</keyword>
<dbReference type="Gene3D" id="3.90.1070.10">
    <property type="match status" value="1"/>
</dbReference>
<dbReference type="GO" id="GO:0016791">
    <property type="term" value="F:phosphatase activity"/>
    <property type="evidence" value="ECO:0007669"/>
    <property type="project" value="TreeGrafter"/>
</dbReference>
<dbReference type="AlphaFoldDB" id="A1RZ70"/>
<dbReference type="Gene3D" id="3.40.50.1000">
    <property type="entry name" value="HAD superfamily/HAD-like"/>
    <property type="match status" value="1"/>
</dbReference>
<dbReference type="Proteomes" id="UP000000641">
    <property type="component" value="Chromosome"/>
</dbReference>
<dbReference type="GeneID" id="4600968"/>
<dbReference type="Pfam" id="PF08282">
    <property type="entry name" value="Hydrolase_3"/>
    <property type="match status" value="2"/>
</dbReference>
<gene>
    <name evidence="1" type="ordered locus">Tpen_1101</name>
</gene>
<dbReference type="HOGENOM" id="CLU_1212649_0_0_2"/>
<protein>
    <submittedName>
        <fullName evidence="1">HAD-superfamily hydrolase, subfamily IIB</fullName>
    </submittedName>
</protein>
<accession>A1RZ70</accession>
<dbReference type="EMBL" id="CP000505">
    <property type="protein sequence ID" value="ABL78500.1"/>
    <property type="molecule type" value="Genomic_DNA"/>
</dbReference>
<dbReference type="PANTHER" id="PTHR10000">
    <property type="entry name" value="PHOSPHOSERINE PHOSPHATASE"/>
    <property type="match status" value="1"/>
</dbReference>
<dbReference type="eggNOG" id="arCOG01213">
    <property type="taxonomic scope" value="Archaea"/>
</dbReference>
<dbReference type="RefSeq" id="WP_011752765.1">
    <property type="nucleotide sequence ID" value="NC_008698.1"/>
</dbReference>
<dbReference type="OrthoDB" id="120822at2157"/>
<proteinExistence type="predicted"/>
<dbReference type="InterPro" id="IPR036412">
    <property type="entry name" value="HAD-like_sf"/>
</dbReference>
<dbReference type="GO" id="GO:0000287">
    <property type="term" value="F:magnesium ion binding"/>
    <property type="evidence" value="ECO:0007669"/>
    <property type="project" value="TreeGrafter"/>
</dbReference>